<comment type="caution">
    <text evidence="16">The sequence shown here is derived from an EMBL/GenBank/DDBJ whole genome shotgun (WGS) entry which is preliminary data.</text>
</comment>
<dbReference type="PRINTS" id="PR00463">
    <property type="entry name" value="EP450I"/>
</dbReference>
<dbReference type="GO" id="GO:0004497">
    <property type="term" value="F:monooxygenase activity"/>
    <property type="evidence" value="ECO:0007669"/>
    <property type="project" value="UniProtKB-KW"/>
</dbReference>
<evidence type="ECO:0000256" key="3">
    <source>
        <dbReference type="ARBA" id="ARBA00004174"/>
    </source>
</evidence>
<evidence type="ECO:0000256" key="14">
    <source>
        <dbReference type="PIRSR" id="PIRSR602401-1"/>
    </source>
</evidence>
<dbReference type="PANTHER" id="PTHR24291">
    <property type="entry name" value="CYTOCHROME P450 FAMILY 4"/>
    <property type="match status" value="1"/>
</dbReference>
<dbReference type="GO" id="GO:0020037">
    <property type="term" value="F:heme binding"/>
    <property type="evidence" value="ECO:0007669"/>
    <property type="project" value="InterPro"/>
</dbReference>
<keyword evidence="7 14" id="KW-0479">Metal-binding</keyword>
<evidence type="ECO:0000256" key="13">
    <source>
        <dbReference type="ARBA" id="ARBA00023136"/>
    </source>
</evidence>
<evidence type="ECO:0000313" key="17">
    <source>
        <dbReference type="Proteomes" id="UP000886998"/>
    </source>
</evidence>
<dbReference type="EMBL" id="BMAV01028243">
    <property type="protein sequence ID" value="GFS66437.1"/>
    <property type="molecule type" value="Genomic_DNA"/>
</dbReference>
<reference evidence="16" key="1">
    <citation type="submission" date="2020-08" db="EMBL/GenBank/DDBJ databases">
        <title>Multicomponent nature underlies the extraordinary mechanical properties of spider dragline silk.</title>
        <authorList>
            <person name="Kono N."/>
            <person name="Nakamura H."/>
            <person name="Mori M."/>
            <person name="Yoshida Y."/>
            <person name="Ohtoshi R."/>
            <person name="Malay A.D."/>
            <person name="Moran D.A.P."/>
            <person name="Tomita M."/>
            <person name="Numata K."/>
            <person name="Arakawa K."/>
        </authorList>
    </citation>
    <scope>NUCLEOTIDE SEQUENCE</scope>
</reference>
<dbReference type="GO" id="GO:0005789">
    <property type="term" value="C:endoplasmic reticulum membrane"/>
    <property type="evidence" value="ECO:0007669"/>
    <property type="project" value="UniProtKB-SubCell"/>
</dbReference>
<organism evidence="16 17">
    <name type="scientific">Trichonephila inaurata madagascariensis</name>
    <dbReference type="NCBI Taxonomy" id="2747483"/>
    <lineage>
        <taxon>Eukaryota</taxon>
        <taxon>Metazoa</taxon>
        <taxon>Ecdysozoa</taxon>
        <taxon>Arthropoda</taxon>
        <taxon>Chelicerata</taxon>
        <taxon>Arachnida</taxon>
        <taxon>Araneae</taxon>
        <taxon>Araneomorphae</taxon>
        <taxon>Entelegynae</taxon>
        <taxon>Araneoidea</taxon>
        <taxon>Nephilidae</taxon>
        <taxon>Trichonephila</taxon>
        <taxon>Trichonephila inaurata</taxon>
    </lineage>
</organism>
<keyword evidence="10" id="KW-0560">Oxidoreductase</keyword>
<proteinExistence type="inferred from homology"/>
<protein>
    <submittedName>
        <fullName evidence="16">Cytochrome P450 4c3</fullName>
    </submittedName>
</protein>
<gene>
    <name evidence="16" type="primary">Cyp4c3</name>
    <name evidence="16" type="ORF">TNIN_255781</name>
</gene>
<evidence type="ECO:0000256" key="15">
    <source>
        <dbReference type="SAM" id="Phobius"/>
    </source>
</evidence>
<evidence type="ECO:0000256" key="1">
    <source>
        <dbReference type="ARBA" id="ARBA00001971"/>
    </source>
</evidence>
<dbReference type="FunFam" id="1.10.630.10:FF:000035">
    <property type="entry name" value="CYtochrome P450 family"/>
    <property type="match status" value="1"/>
</dbReference>
<keyword evidence="13 15" id="KW-0472">Membrane</keyword>
<comment type="cofactor">
    <cofactor evidence="1 14">
        <name>heme</name>
        <dbReference type="ChEBI" id="CHEBI:30413"/>
    </cofactor>
</comment>
<evidence type="ECO:0000256" key="7">
    <source>
        <dbReference type="ARBA" id="ARBA00022723"/>
    </source>
</evidence>
<keyword evidence="17" id="KW-1185">Reference proteome</keyword>
<dbReference type="GO" id="GO:0016705">
    <property type="term" value="F:oxidoreductase activity, acting on paired donors, with incorporation or reduction of molecular oxygen"/>
    <property type="evidence" value="ECO:0007669"/>
    <property type="project" value="InterPro"/>
</dbReference>
<feature type="binding site" description="axial binding residue" evidence="14">
    <location>
        <position position="963"/>
    </location>
    <ligand>
        <name>heme</name>
        <dbReference type="ChEBI" id="CHEBI:30413"/>
    </ligand>
    <ligandPart>
        <name>Fe</name>
        <dbReference type="ChEBI" id="CHEBI:18248"/>
    </ligandPart>
</feature>
<dbReference type="InterPro" id="IPR001128">
    <property type="entry name" value="Cyt_P450"/>
</dbReference>
<evidence type="ECO:0000256" key="6">
    <source>
        <dbReference type="ARBA" id="ARBA00022617"/>
    </source>
</evidence>
<evidence type="ECO:0000256" key="9">
    <source>
        <dbReference type="ARBA" id="ARBA00022848"/>
    </source>
</evidence>
<dbReference type="Proteomes" id="UP000886998">
    <property type="component" value="Unassembled WGS sequence"/>
</dbReference>
<name>A0A8X6IZD0_9ARAC</name>
<evidence type="ECO:0000313" key="16">
    <source>
        <dbReference type="EMBL" id="GFS66437.1"/>
    </source>
</evidence>
<dbReference type="InterPro" id="IPR017972">
    <property type="entry name" value="Cyt_P450_CS"/>
</dbReference>
<keyword evidence="8" id="KW-0256">Endoplasmic reticulum</keyword>
<dbReference type="Gene3D" id="1.10.630.10">
    <property type="entry name" value="Cytochrome P450"/>
    <property type="match status" value="2"/>
</dbReference>
<dbReference type="PROSITE" id="PS00086">
    <property type="entry name" value="CYTOCHROME_P450"/>
    <property type="match status" value="2"/>
</dbReference>
<keyword evidence="11 14" id="KW-0408">Iron</keyword>
<keyword evidence="15" id="KW-0812">Transmembrane</keyword>
<evidence type="ECO:0000256" key="4">
    <source>
        <dbReference type="ARBA" id="ARBA00004406"/>
    </source>
</evidence>
<dbReference type="InterPro" id="IPR050196">
    <property type="entry name" value="Cytochrome_P450_Monoox"/>
</dbReference>
<keyword evidence="15" id="KW-1133">Transmembrane helix</keyword>
<comment type="subcellular location">
    <subcellularLocation>
        <location evidence="4">Endoplasmic reticulum membrane</location>
        <topology evidence="4">Peripheral membrane protein</topology>
    </subcellularLocation>
    <subcellularLocation>
        <location evidence="3">Microsome membrane</location>
        <topology evidence="3">Peripheral membrane protein</topology>
    </subcellularLocation>
</comment>
<comment type="similarity">
    <text evidence="5">Belongs to the cytochrome P450 family.</text>
</comment>
<evidence type="ECO:0000256" key="2">
    <source>
        <dbReference type="ARBA" id="ARBA00003690"/>
    </source>
</evidence>
<dbReference type="Pfam" id="PF00067">
    <property type="entry name" value="p450"/>
    <property type="match status" value="3"/>
</dbReference>
<comment type="function">
    <text evidence="2">May be involved in the metabolism of insect hormones and in the breakdown of synthetic insecticides.</text>
</comment>
<keyword evidence="6 14" id="KW-0349">Heme</keyword>
<dbReference type="AlphaFoldDB" id="A0A8X6IZD0"/>
<evidence type="ECO:0000256" key="8">
    <source>
        <dbReference type="ARBA" id="ARBA00022824"/>
    </source>
</evidence>
<evidence type="ECO:0000256" key="12">
    <source>
        <dbReference type="ARBA" id="ARBA00023033"/>
    </source>
</evidence>
<dbReference type="PRINTS" id="PR00385">
    <property type="entry name" value="P450"/>
</dbReference>
<dbReference type="OrthoDB" id="6426333at2759"/>
<dbReference type="InterPro" id="IPR036396">
    <property type="entry name" value="Cyt_P450_sf"/>
</dbReference>
<feature type="transmembrane region" description="Helical" evidence="15">
    <location>
        <begin position="499"/>
        <end position="525"/>
    </location>
</feature>
<sequence>MLTVLLVGASVVFALYAFLYLKHKAHMKKFKNIPGIAPATVFGNLYEAASIYSKKLQHHPAVYILQGILGINSMFYKEGIQLVWMGTFPIVIILKPELLELVLSSTTSLEKSYEYSYLHTWLRKGLLTSTGAKWKSRRKLLTPCFHFRILEDFLPTFNDNSFILVKKLRTLQNEEYVDIMSLIALCTLDIVCETVMGARIGAQSGENPEYVKAVHGLGDIFLERIIRPLLWPDFLFNLSKTGRGFNRDIKILHSFTDKVIKEKKRALLAQRVHGSKETEDVRLGGKKRQALMDLLLDQHINGQQLTEEDIKEEVDTFMFAGHDTTATAMNFCLYCIGLYPEVQRKIHEELDSIFGEDTERPVTLDDVRDMKYLECVMKVRFPHGMVIPKGTTMNFFIVSIHRNPEIFPKPEIFDPDRFSPENVVKRHPFAYLPFSAGPRNCMGQKFAFLEEKVILANILRNFTLASLDPRDKVLVKLVFVIRPSEPIRIKFTASFHLKVVTAASMLIVLFVGVAVVLTVYALLYVKHKAHMKQFKNVPGINPIPVVGNLYGLMRLYSKTLLHHPGVYILQGTMGNNFLFHKAGLQMFWLGTFPVVSVFKPELLELILSSTTSLEKSYEYTYLHKWLGLGLLTSTGSKWKSRRRLLTPCFHFRILEDFLPTFNDNSLILVRKLRTLQNEEYVDTMSLIVLCTLDIVCETVMGARIGAQTGENPEYVKAVHNLNDVLMERITRPLLWSDFLFNLSKAGKAFNRDLKILHNFTDKIIREKKRALLAECSQGSAEEEDFRFGGKKRQALMDLLLDQHVNGQQLTEEDIREEVDTFMFEGHDTTAMAMTFSLYCIGLYPEVQRKIHEELDSIFGEDTERPITLDDLRDMKYLECVIKESLRLYPSVPTTGRILNEEFKYNGIVIPKGTSLNFFIISLHRNPEIYPNPEIFDPDRFTPENIRKRHPFAFLPFSAGPRNCIGQKFALLEEKVVIANILRNFTLVSLDPRDKVLLKMEFVLRSSEPIRIKFTARW</sequence>
<keyword evidence="9" id="KW-0492">Microsome</keyword>
<evidence type="ECO:0000256" key="5">
    <source>
        <dbReference type="ARBA" id="ARBA00010617"/>
    </source>
</evidence>
<evidence type="ECO:0000256" key="10">
    <source>
        <dbReference type="ARBA" id="ARBA00023002"/>
    </source>
</evidence>
<accession>A0A8X6IZD0</accession>
<dbReference type="SUPFAM" id="SSF48264">
    <property type="entry name" value="Cytochrome P450"/>
    <property type="match status" value="2"/>
</dbReference>
<keyword evidence="12" id="KW-0503">Monooxygenase</keyword>
<dbReference type="PANTHER" id="PTHR24291:SF189">
    <property type="entry name" value="CYTOCHROME P450 4C3-RELATED"/>
    <property type="match status" value="1"/>
</dbReference>
<dbReference type="GO" id="GO:0005506">
    <property type="term" value="F:iron ion binding"/>
    <property type="evidence" value="ECO:0007669"/>
    <property type="project" value="InterPro"/>
</dbReference>
<evidence type="ECO:0000256" key="11">
    <source>
        <dbReference type="ARBA" id="ARBA00023004"/>
    </source>
</evidence>
<dbReference type="InterPro" id="IPR002401">
    <property type="entry name" value="Cyt_P450_E_grp-I"/>
</dbReference>